<feature type="compositionally biased region" description="Basic and acidic residues" evidence="1">
    <location>
        <begin position="167"/>
        <end position="179"/>
    </location>
</feature>
<reference evidence="3 4" key="1">
    <citation type="submission" date="2016-04" db="EMBL/GenBank/DDBJ databases">
        <title>Genome analyses suggest a sexual origin of heterokaryosis in a supposedly ancient asexual fungus.</title>
        <authorList>
            <person name="Ropars J."/>
            <person name="Sedzielewska K."/>
            <person name="Noel J."/>
            <person name="Charron P."/>
            <person name="Farinelli L."/>
            <person name="Marton T."/>
            <person name="Kruger M."/>
            <person name="Pelin A."/>
            <person name="Brachmann A."/>
            <person name="Corradi N."/>
        </authorList>
    </citation>
    <scope>NUCLEOTIDE SEQUENCE [LARGE SCALE GENOMIC DNA]</scope>
    <source>
        <strain evidence="3 4">A5</strain>
    </source>
</reference>
<name>A0A2N0NRR6_9GLOM</name>
<evidence type="ECO:0000313" key="4">
    <source>
        <dbReference type="Proteomes" id="UP000232722"/>
    </source>
</evidence>
<dbReference type="VEuPathDB" id="FungiDB:RhiirA1_405807"/>
<proteinExistence type="predicted"/>
<protein>
    <recommendedName>
        <fullName evidence="5">RRM domain-containing protein</fullName>
    </recommendedName>
</protein>
<reference evidence="3 4" key="2">
    <citation type="submission" date="2017-09" db="EMBL/GenBank/DDBJ databases">
        <title>Extensive intraspecific genome diversity in a model arbuscular mycorrhizal fungus.</title>
        <authorList>
            <person name="Chen E.C."/>
            <person name="Morin E."/>
            <person name="Beaudet D."/>
            <person name="Noel J."/>
            <person name="Ndikumana S."/>
            <person name="Charron P."/>
            <person name="St-Onge C."/>
            <person name="Giorgi J."/>
            <person name="Grigoriev I.V."/>
            <person name="Roux C."/>
            <person name="Martin F.M."/>
            <person name="Corradi N."/>
        </authorList>
    </citation>
    <scope>NUCLEOTIDE SEQUENCE [LARGE SCALE GENOMIC DNA]</scope>
    <source>
        <strain evidence="3 4">A5</strain>
    </source>
</reference>
<evidence type="ECO:0000313" key="3">
    <source>
        <dbReference type="EMBL" id="PKB97269.1"/>
    </source>
</evidence>
<dbReference type="EMBL" id="LLXJ01003310">
    <property type="protein sequence ID" value="PKB97269.1"/>
    <property type="molecule type" value="Genomic_DNA"/>
</dbReference>
<accession>A0A2N0NRR6</accession>
<feature type="compositionally biased region" description="Polar residues" evidence="1">
    <location>
        <begin position="130"/>
        <end position="144"/>
    </location>
</feature>
<gene>
    <name evidence="3" type="ORF">RhiirA5_433447</name>
    <name evidence="2" type="ORF">RhiirA5_434493</name>
</gene>
<evidence type="ECO:0008006" key="5">
    <source>
        <dbReference type="Google" id="ProtNLM"/>
    </source>
</evidence>
<organism evidence="3 4">
    <name type="scientific">Rhizophagus irregularis</name>
    <dbReference type="NCBI Taxonomy" id="588596"/>
    <lineage>
        <taxon>Eukaryota</taxon>
        <taxon>Fungi</taxon>
        <taxon>Fungi incertae sedis</taxon>
        <taxon>Mucoromycota</taxon>
        <taxon>Glomeromycotina</taxon>
        <taxon>Glomeromycetes</taxon>
        <taxon>Glomerales</taxon>
        <taxon>Glomeraceae</taxon>
        <taxon>Rhizophagus</taxon>
    </lineage>
</organism>
<dbReference type="Proteomes" id="UP000232722">
    <property type="component" value="Unassembled WGS sequence"/>
</dbReference>
<evidence type="ECO:0000256" key="1">
    <source>
        <dbReference type="SAM" id="MobiDB-lite"/>
    </source>
</evidence>
<feature type="region of interest" description="Disordered" evidence="1">
    <location>
        <begin position="128"/>
        <end position="213"/>
    </location>
</feature>
<dbReference type="AlphaFoldDB" id="A0A2N0NRR6"/>
<feature type="compositionally biased region" description="Polar residues" evidence="1">
    <location>
        <begin position="181"/>
        <end position="191"/>
    </location>
</feature>
<evidence type="ECO:0000313" key="2">
    <source>
        <dbReference type="EMBL" id="PKB96645.1"/>
    </source>
</evidence>
<sequence length="213" mass="23897">MLLHCRSKGCAPSIRHHSHSASPNIKDINLAPLTRNLSAKAVNMLLSLNSYKPKRWAYVTFNSQETMDAAMEQTISFQGHVLFWSSPDNTNKLCHRCGKLGCAPNFCPLKQTRGRSRTRDPVAKLKLRFNVNQPHRSNSKTANARSCSRSRSKSKDRSAPNSGRDNNISHDRTNNDKNHNKSAPNISQRARYNSKERSVSFSSSSHSTARPLP</sequence>
<comment type="caution">
    <text evidence="3">The sequence shown here is derived from an EMBL/GenBank/DDBJ whole genome shotgun (WGS) entry which is preliminary data.</text>
</comment>
<dbReference type="EMBL" id="LLXJ01003750">
    <property type="protein sequence ID" value="PKB96645.1"/>
    <property type="molecule type" value="Genomic_DNA"/>
</dbReference>